<protein>
    <submittedName>
        <fullName evidence="1">Uncharacterized protein</fullName>
    </submittedName>
</protein>
<organism evidence="1 2">
    <name type="scientific">Rhizoclosmatium globosum</name>
    <dbReference type="NCBI Taxonomy" id="329046"/>
    <lineage>
        <taxon>Eukaryota</taxon>
        <taxon>Fungi</taxon>
        <taxon>Fungi incertae sedis</taxon>
        <taxon>Chytridiomycota</taxon>
        <taxon>Chytridiomycota incertae sedis</taxon>
        <taxon>Chytridiomycetes</taxon>
        <taxon>Chytridiales</taxon>
        <taxon>Chytriomycetaceae</taxon>
        <taxon>Rhizoclosmatium</taxon>
    </lineage>
</organism>
<evidence type="ECO:0000313" key="2">
    <source>
        <dbReference type="Proteomes" id="UP000193642"/>
    </source>
</evidence>
<gene>
    <name evidence="1" type="ORF">BCR33DRAFT_717007</name>
</gene>
<comment type="caution">
    <text evidence="1">The sequence shown here is derived from an EMBL/GenBank/DDBJ whole genome shotgun (WGS) entry which is preliminary data.</text>
</comment>
<dbReference type="EMBL" id="MCGO01000022">
    <property type="protein sequence ID" value="ORY44502.1"/>
    <property type="molecule type" value="Genomic_DNA"/>
</dbReference>
<name>A0A1Y2CBU1_9FUNG</name>
<keyword evidence="2" id="KW-1185">Reference proteome</keyword>
<dbReference type="Proteomes" id="UP000193642">
    <property type="component" value="Unassembled WGS sequence"/>
</dbReference>
<reference evidence="1 2" key="1">
    <citation type="submission" date="2016-07" db="EMBL/GenBank/DDBJ databases">
        <title>Pervasive Adenine N6-methylation of Active Genes in Fungi.</title>
        <authorList>
            <consortium name="DOE Joint Genome Institute"/>
            <person name="Mondo S.J."/>
            <person name="Dannebaum R.O."/>
            <person name="Kuo R.C."/>
            <person name="Labutti K."/>
            <person name="Haridas S."/>
            <person name="Kuo A."/>
            <person name="Salamov A."/>
            <person name="Ahrendt S.R."/>
            <person name="Lipzen A."/>
            <person name="Sullivan W."/>
            <person name="Andreopoulos W.B."/>
            <person name="Clum A."/>
            <person name="Lindquist E."/>
            <person name="Daum C."/>
            <person name="Ramamoorthy G.K."/>
            <person name="Gryganskyi A."/>
            <person name="Culley D."/>
            <person name="Magnuson J.K."/>
            <person name="James T.Y."/>
            <person name="O'Malley M.A."/>
            <person name="Stajich J.E."/>
            <person name="Spatafora J.W."/>
            <person name="Visel A."/>
            <person name="Grigoriev I.V."/>
        </authorList>
    </citation>
    <scope>NUCLEOTIDE SEQUENCE [LARGE SCALE GENOMIC DNA]</scope>
    <source>
        <strain evidence="1 2">JEL800</strain>
    </source>
</reference>
<sequence>MQSAVDNVLILLDSSYRPHSAIEAAITQLAGTPQDQITIISVVTSAAAQKASVHEITASLQSLRHSFHPSTRFNIFAIADGVPQLENTVHKLILKLRPQLMLLGLSTIYSAAVFSHLQRTQSDINVVHMDEFVSIVPDEDEDWCIRGSPRCMSPVDMD</sequence>
<proteinExistence type="predicted"/>
<evidence type="ECO:0000313" key="1">
    <source>
        <dbReference type="EMBL" id="ORY44502.1"/>
    </source>
</evidence>
<accession>A0A1Y2CBU1</accession>
<dbReference type="OrthoDB" id="2102774at2759"/>
<dbReference type="AlphaFoldDB" id="A0A1Y2CBU1"/>